<dbReference type="Gene3D" id="3.40.630.30">
    <property type="match status" value="1"/>
</dbReference>
<name>A0A0E3H945_METTT</name>
<reference evidence="2 3" key="1">
    <citation type="submission" date="2014-07" db="EMBL/GenBank/DDBJ databases">
        <title>Methanogenic archaea and the global carbon cycle.</title>
        <authorList>
            <person name="Henriksen J.R."/>
            <person name="Luke J."/>
            <person name="Reinhart S."/>
            <person name="Benedict M.N."/>
            <person name="Youngblut N.D."/>
            <person name="Metcalf M.E."/>
            <person name="Whitaker R.J."/>
            <person name="Metcalf W.W."/>
        </authorList>
    </citation>
    <scope>NUCLEOTIDE SEQUENCE [LARGE SCALE GENOMIC DNA]</scope>
    <source>
        <strain evidence="3">ATCC 43570 / DSM 1825 / OCM 12 / VKM B-1830 / TM-1</strain>
    </source>
</reference>
<dbReference type="EMBL" id="CP009501">
    <property type="protein sequence ID" value="AKB13464.1"/>
    <property type="molecule type" value="Genomic_DNA"/>
</dbReference>
<dbReference type="Proteomes" id="UP000066529">
    <property type="component" value="Chromosome"/>
</dbReference>
<evidence type="ECO:0000313" key="2">
    <source>
        <dbReference type="EMBL" id="AKB13464.1"/>
    </source>
</evidence>
<gene>
    <name evidence="2" type="ORF">MSTHT_1706</name>
</gene>
<feature type="domain" description="BioF2-like acetyltransferase" evidence="1">
    <location>
        <begin position="164"/>
        <end position="289"/>
    </location>
</feature>
<dbReference type="GeneID" id="41602933"/>
<dbReference type="AlphaFoldDB" id="A0A0E3H945"/>
<dbReference type="InterPro" id="IPR050644">
    <property type="entry name" value="PG_Glycine_Bridge_Synth"/>
</dbReference>
<organism evidence="2 3">
    <name type="scientific">Methanosarcina thermophila (strain ATCC 43570 / DSM 1825 / OCM 12 / VKM B-1830 / TM-1)</name>
    <dbReference type="NCBI Taxonomy" id="523844"/>
    <lineage>
        <taxon>Archaea</taxon>
        <taxon>Methanobacteriati</taxon>
        <taxon>Methanobacteriota</taxon>
        <taxon>Stenosarchaea group</taxon>
        <taxon>Methanomicrobia</taxon>
        <taxon>Methanosarcinales</taxon>
        <taxon>Methanosarcinaceae</taxon>
        <taxon>Methanosarcina</taxon>
    </lineage>
</organism>
<dbReference type="PANTHER" id="PTHR36174">
    <property type="entry name" value="LIPID II:GLYCINE GLYCYLTRANSFERASE"/>
    <property type="match status" value="1"/>
</dbReference>
<accession>A0A0E3H945</accession>
<dbReference type="Pfam" id="PF13480">
    <property type="entry name" value="Acetyltransf_6"/>
    <property type="match status" value="1"/>
</dbReference>
<dbReference type="InterPro" id="IPR016181">
    <property type="entry name" value="Acyl_CoA_acyltransferase"/>
</dbReference>
<dbReference type="SUPFAM" id="SSF55729">
    <property type="entry name" value="Acyl-CoA N-acyltransferases (Nat)"/>
    <property type="match status" value="1"/>
</dbReference>
<dbReference type="STRING" id="523844.MSTHT_1706"/>
<dbReference type="OrthoDB" id="140543at2157"/>
<evidence type="ECO:0000313" key="3">
    <source>
        <dbReference type="Proteomes" id="UP000066529"/>
    </source>
</evidence>
<proteinExistence type="predicted"/>
<evidence type="ECO:0000259" key="1">
    <source>
        <dbReference type="Pfam" id="PF13480"/>
    </source>
</evidence>
<dbReference type="HOGENOM" id="CLU_071764_0_0_2"/>
<dbReference type="RefSeq" id="WP_048167480.1">
    <property type="nucleotide sequence ID" value="NZ_CP009501.1"/>
</dbReference>
<dbReference type="PATRIC" id="fig|523844.20.peg.2115"/>
<protein>
    <recommendedName>
        <fullName evidence="1">BioF2-like acetyltransferase domain-containing protein</fullName>
    </recommendedName>
</protein>
<sequence>MDEIEVRELAPSEYKEWDLLVEKAEPGTIFHTSEWLGICRDVLSKDLRIYGCFRKGELVGGCPLFVKNIKGILKVATSTCDMTSYSGPLVKESASSRTSKRIQEIHEILNPLREFLCKQGFDSIHLTLSPGFKDVRPFTWYGWDSTVHYTHYLNLKDNVDNNLSRKIRRELRTANEAGLKTRVWNDPETYYHLLSMVYEKQNLAPPLPREFFERVFKLIQEKDIGYMFVTETPEGEAIAAHLNLYGKKSTITWTSALNPDFGRLGPNALLYYNEFLDLKSRNFEYMNVMAANIPRFADFIMGFSPELIPYYSVTLESKKYSIAKTLYKITHKETF</sequence>
<dbReference type="KEGG" id="mthr:MSTHT_1706"/>
<dbReference type="PANTHER" id="PTHR36174:SF1">
    <property type="entry name" value="LIPID II:GLYCINE GLYCYLTRANSFERASE"/>
    <property type="match status" value="1"/>
</dbReference>
<dbReference type="InterPro" id="IPR038740">
    <property type="entry name" value="BioF2-like_GNAT_dom"/>
</dbReference>